<reference evidence="15 16" key="1">
    <citation type="submission" date="2017-07" db="EMBL/GenBank/DDBJ databases">
        <title>Virgibacillus sp. LM2416.</title>
        <authorList>
            <person name="Tak E.J."/>
            <person name="Bae J.-W."/>
        </authorList>
    </citation>
    <scope>NUCLEOTIDE SEQUENCE [LARGE SCALE GENOMIC DNA]</scope>
    <source>
        <strain evidence="15 16">LM2416</strain>
    </source>
</reference>
<comment type="catalytic activity">
    <reaction evidence="1">
        <text>ATP + protein L-histidine = ADP + protein N-phospho-L-histidine.</text>
        <dbReference type="EC" id="2.7.13.3"/>
    </reaction>
</comment>
<feature type="domain" description="Histidine kinase" evidence="13">
    <location>
        <begin position="275"/>
        <end position="471"/>
    </location>
</feature>
<dbReference type="PROSITE" id="PS50885">
    <property type="entry name" value="HAMP"/>
    <property type="match status" value="1"/>
</dbReference>
<dbReference type="KEGG" id="vil:CFK37_10270"/>
<evidence type="ECO:0000259" key="13">
    <source>
        <dbReference type="PROSITE" id="PS50109"/>
    </source>
</evidence>
<sequence>MKTIRGKLIVYFFVFVILFYMTAISIFVSSNQLTTSYNDSFQRFLLLNSISKQSEELYTLTAAYVTEPKQKNAKAYYQTRKLLIDDKEALGTTFTTIGQVELQNYVNLIETFINETELTVGFVIRNDIEQYTYHLKETRNASSYIQESTLELINLELTDYQSFYQDMQLRNQSFLWFIIFLFITSMMLAIFFAYWFSSGITRPLKKLSSAAKEVSRGELAGEPVHIKSKDELKLLADTFNQMRSNIHGLVEEIKDKSELDRLVKEMELKHLQNQINPHFLFNTLNTLSKMAYLEEAKTTSNLIESVATLLRHSLGDIGGKVALRDEVEVVKDYFLIQKTRFSERIQFKLETDNSCLEILVPRLTLQPLVENAFIHGIEEREEGGVIVLRIYQTEAAVVVEVTDDGAGMEDGQIEQLLSLTNDSGEHVGHSTGLGLSNVIRRLQLFYQEKHVVEIDSAVDQGTTIRLILPKE</sequence>
<dbReference type="RefSeq" id="WP_089061765.1">
    <property type="nucleotide sequence ID" value="NZ_CP022315.1"/>
</dbReference>
<evidence type="ECO:0000256" key="2">
    <source>
        <dbReference type="ARBA" id="ARBA00004651"/>
    </source>
</evidence>
<protein>
    <recommendedName>
        <fullName evidence="3">histidine kinase</fullName>
        <ecNumber evidence="3">2.7.13.3</ecNumber>
    </recommendedName>
</protein>
<evidence type="ECO:0000256" key="11">
    <source>
        <dbReference type="ARBA" id="ARBA00023136"/>
    </source>
</evidence>
<keyword evidence="10" id="KW-0902">Two-component regulatory system</keyword>
<name>A0A220U386_9BACI</name>
<dbReference type="GO" id="GO:0005886">
    <property type="term" value="C:plasma membrane"/>
    <property type="evidence" value="ECO:0007669"/>
    <property type="project" value="UniProtKB-SubCell"/>
</dbReference>
<evidence type="ECO:0000256" key="1">
    <source>
        <dbReference type="ARBA" id="ARBA00000085"/>
    </source>
</evidence>
<evidence type="ECO:0000256" key="3">
    <source>
        <dbReference type="ARBA" id="ARBA00012438"/>
    </source>
</evidence>
<evidence type="ECO:0000256" key="4">
    <source>
        <dbReference type="ARBA" id="ARBA00022475"/>
    </source>
</evidence>
<keyword evidence="6" id="KW-0808">Transferase</keyword>
<gene>
    <name evidence="15" type="ORF">CFK37_10270</name>
</gene>
<accession>A0A220U386</accession>
<evidence type="ECO:0000256" key="6">
    <source>
        <dbReference type="ARBA" id="ARBA00022679"/>
    </source>
</evidence>
<dbReference type="PANTHER" id="PTHR34220:SF7">
    <property type="entry name" value="SENSOR HISTIDINE KINASE YPDA"/>
    <property type="match status" value="1"/>
</dbReference>
<dbReference type="PROSITE" id="PS50109">
    <property type="entry name" value="HIS_KIN"/>
    <property type="match status" value="1"/>
</dbReference>
<dbReference type="SUPFAM" id="SSF55874">
    <property type="entry name" value="ATPase domain of HSP90 chaperone/DNA topoisomerase II/histidine kinase"/>
    <property type="match status" value="1"/>
</dbReference>
<dbReference type="InterPro" id="IPR003594">
    <property type="entry name" value="HATPase_dom"/>
</dbReference>
<keyword evidence="7" id="KW-0547">Nucleotide-binding</keyword>
<dbReference type="SMART" id="SM00387">
    <property type="entry name" value="HATPase_c"/>
    <property type="match status" value="1"/>
</dbReference>
<dbReference type="Pfam" id="PF00672">
    <property type="entry name" value="HAMP"/>
    <property type="match status" value="1"/>
</dbReference>
<dbReference type="InterPro" id="IPR036890">
    <property type="entry name" value="HATPase_C_sf"/>
</dbReference>
<evidence type="ECO:0000256" key="8">
    <source>
        <dbReference type="ARBA" id="ARBA00022777"/>
    </source>
</evidence>
<comment type="subcellular location">
    <subcellularLocation>
        <location evidence="2">Cell membrane</location>
        <topology evidence="2">Multi-pass membrane protein</topology>
    </subcellularLocation>
</comment>
<keyword evidence="9" id="KW-0067">ATP-binding</keyword>
<dbReference type="InterPro" id="IPR003660">
    <property type="entry name" value="HAMP_dom"/>
</dbReference>
<keyword evidence="12" id="KW-0812">Transmembrane</keyword>
<keyword evidence="5" id="KW-0597">Phosphoprotein</keyword>
<dbReference type="OrthoDB" id="9776552at2"/>
<evidence type="ECO:0000256" key="5">
    <source>
        <dbReference type="ARBA" id="ARBA00022553"/>
    </source>
</evidence>
<dbReference type="SUPFAM" id="SSF158472">
    <property type="entry name" value="HAMP domain-like"/>
    <property type="match status" value="1"/>
</dbReference>
<evidence type="ECO:0000256" key="12">
    <source>
        <dbReference type="SAM" id="Phobius"/>
    </source>
</evidence>
<evidence type="ECO:0000256" key="10">
    <source>
        <dbReference type="ARBA" id="ARBA00023012"/>
    </source>
</evidence>
<keyword evidence="16" id="KW-1185">Reference proteome</keyword>
<dbReference type="Gene3D" id="3.30.565.10">
    <property type="entry name" value="Histidine kinase-like ATPase, C-terminal domain"/>
    <property type="match status" value="1"/>
</dbReference>
<dbReference type="Proteomes" id="UP000198312">
    <property type="component" value="Chromosome"/>
</dbReference>
<evidence type="ECO:0000256" key="9">
    <source>
        <dbReference type="ARBA" id="ARBA00022840"/>
    </source>
</evidence>
<keyword evidence="4" id="KW-1003">Cell membrane</keyword>
<dbReference type="EMBL" id="CP022315">
    <property type="protein sequence ID" value="ASK62505.1"/>
    <property type="molecule type" value="Genomic_DNA"/>
</dbReference>
<dbReference type="CDD" id="cd06225">
    <property type="entry name" value="HAMP"/>
    <property type="match status" value="1"/>
</dbReference>
<keyword evidence="11 12" id="KW-0472">Membrane</keyword>
<dbReference type="InterPro" id="IPR005467">
    <property type="entry name" value="His_kinase_dom"/>
</dbReference>
<feature type="domain" description="HAMP" evidence="14">
    <location>
        <begin position="198"/>
        <end position="251"/>
    </location>
</feature>
<feature type="transmembrane region" description="Helical" evidence="12">
    <location>
        <begin position="174"/>
        <end position="196"/>
    </location>
</feature>
<dbReference type="InterPro" id="IPR050640">
    <property type="entry name" value="Bact_2-comp_sensor_kinase"/>
</dbReference>
<organism evidence="15 16">
    <name type="scientific">Virgibacillus phasianinus</name>
    <dbReference type="NCBI Taxonomy" id="2017483"/>
    <lineage>
        <taxon>Bacteria</taxon>
        <taxon>Bacillati</taxon>
        <taxon>Bacillota</taxon>
        <taxon>Bacilli</taxon>
        <taxon>Bacillales</taxon>
        <taxon>Bacillaceae</taxon>
        <taxon>Virgibacillus</taxon>
    </lineage>
</organism>
<dbReference type="Pfam" id="PF06580">
    <property type="entry name" value="His_kinase"/>
    <property type="match status" value="1"/>
</dbReference>
<evidence type="ECO:0000259" key="14">
    <source>
        <dbReference type="PROSITE" id="PS50885"/>
    </source>
</evidence>
<evidence type="ECO:0000256" key="7">
    <source>
        <dbReference type="ARBA" id="ARBA00022741"/>
    </source>
</evidence>
<dbReference type="InterPro" id="IPR010559">
    <property type="entry name" value="Sig_transdc_His_kin_internal"/>
</dbReference>
<evidence type="ECO:0000313" key="16">
    <source>
        <dbReference type="Proteomes" id="UP000198312"/>
    </source>
</evidence>
<keyword evidence="12" id="KW-1133">Transmembrane helix</keyword>
<dbReference type="GO" id="GO:0000155">
    <property type="term" value="F:phosphorelay sensor kinase activity"/>
    <property type="evidence" value="ECO:0007669"/>
    <property type="project" value="InterPro"/>
</dbReference>
<evidence type="ECO:0000313" key="15">
    <source>
        <dbReference type="EMBL" id="ASK62505.1"/>
    </source>
</evidence>
<feature type="transmembrane region" description="Helical" evidence="12">
    <location>
        <begin position="9"/>
        <end position="28"/>
    </location>
</feature>
<dbReference type="SMART" id="SM00304">
    <property type="entry name" value="HAMP"/>
    <property type="match status" value="1"/>
</dbReference>
<dbReference type="Pfam" id="PF02518">
    <property type="entry name" value="HATPase_c"/>
    <property type="match status" value="1"/>
</dbReference>
<dbReference type="GO" id="GO:0005524">
    <property type="term" value="F:ATP binding"/>
    <property type="evidence" value="ECO:0007669"/>
    <property type="project" value="UniProtKB-KW"/>
</dbReference>
<proteinExistence type="predicted"/>
<keyword evidence="8" id="KW-0418">Kinase</keyword>
<dbReference type="PANTHER" id="PTHR34220">
    <property type="entry name" value="SENSOR HISTIDINE KINASE YPDA"/>
    <property type="match status" value="1"/>
</dbReference>
<dbReference type="AlphaFoldDB" id="A0A220U386"/>
<dbReference type="Gene3D" id="6.10.340.10">
    <property type="match status" value="1"/>
</dbReference>
<dbReference type="EC" id="2.7.13.3" evidence="3"/>